<protein>
    <submittedName>
        <fullName evidence="4">Uncharacterized protein</fullName>
    </submittedName>
</protein>
<accession>A0A2T7PXM4</accession>
<dbReference type="InterPro" id="IPR001298">
    <property type="entry name" value="Filamin/ABP280_rpt"/>
</dbReference>
<evidence type="ECO:0000256" key="2">
    <source>
        <dbReference type="ARBA" id="ARBA00022737"/>
    </source>
</evidence>
<evidence type="ECO:0000256" key="1">
    <source>
        <dbReference type="ARBA" id="ARBA00009238"/>
    </source>
</evidence>
<proteinExistence type="inferred from homology"/>
<reference evidence="4 5" key="1">
    <citation type="submission" date="2018-04" db="EMBL/GenBank/DDBJ databases">
        <title>The genome of golden apple snail Pomacea canaliculata provides insight into stress tolerance and invasive adaptation.</title>
        <authorList>
            <person name="Liu C."/>
            <person name="Liu B."/>
            <person name="Ren Y."/>
            <person name="Zhang Y."/>
            <person name="Wang H."/>
            <person name="Li S."/>
            <person name="Jiang F."/>
            <person name="Yin L."/>
            <person name="Zhang G."/>
            <person name="Qian W."/>
            <person name="Fan W."/>
        </authorList>
    </citation>
    <scope>NUCLEOTIDE SEQUENCE [LARGE SCALE GENOMIC DNA]</scope>
    <source>
        <strain evidence="4">SZHN2017</strain>
        <tissue evidence="4">Muscle</tissue>
    </source>
</reference>
<sequence length="113" mass="12237">MVVETVEKKTGVGGKVRRFRGDASKVVAKGPGLKKAFTNRLQSFTIETKDAGEALLSVGMLAPSGYPEPELSVKKVSNNNYTISYKVTEIGDHTLYVKWGDEDIPGSPFTLST</sequence>
<evidence type="ECO:0000313" key="5">
    <source>
        <dbReference type="Proteomes" id="UP000245119"/>
    </source>
</evidence>
<dbReference type="SMART" id="SM00557">
    <property type="entry name" value="IG_FLMN"/>
    <property type="match status" value="1"/>
</dbReference>
<dbReference type="Gene3D" id="2.60.40.10">
    <property type="entry name" value="Immunoglobulins"/>
    <property type="match status" value="1"/>
</dbReference>
<dbReference type="InterPro" id="IPR017868">
    <property type="entry name" value="Filamin/ABP280_repeat-like"/>
</dbReference>
<keyword evidence="5" id="KW-1185">Reference proteome</keyword>
<dbReference type="AlphaFoldDB" id="A0A2T7PXM4"/>
<dbReference type="Pfam" id="PF00630">
    <property type="entry name" value="Filamin"/>
    <property type="match status" value="1"/>
</dbReference>
<gene>
    <name evidence="4" type="ORF">C0Q70_00770</name>
</gene>
<dbReference type="PROSITE" id="PS50194">
    <property type="entry name" value="FILAMIN_REPEAT"/>
    <property type="match status" value="1"/>
</dbReference>
<evidence type="ECO:0000313" key="4">
    <source>
        <dbReference type="EMBL" id="PVD38159.1"/>
    </source>
</evidence>
<dbReference type="SUPFAM" id="SSF81296">
    <property type="entry name" value="E set domains"/>
    <property type="match status" value="1"/>
</dbReference>
<dbReference type="FunFam" id="2.60.40.10:FF:000096">
    <property type="entry name" value="filamin-C isoform X2"/>
    <property type="match status" value="1"/>
</dbReference>
<dbReference type="GO" id="GO:0051015">
    <property type="term" value="F:actin filament binding"/>
    <property type="evidence" value="ECO:0007669"/>
    <property type="project" value="InterPro"/>
</dbReference>
<dbReference type="Proteomes" id="UP000245119">
    <property type="component" value="Linkage Group LG1"/>
</dbReference>
<dbReference type="GO" id="GO:0030036">
    <property type="term" value="P:actin cytoskeleton organization"/>
    <property type="evidence" value="ECO:0007669"/>
    <property type="project" value="InterPro"/>
</dbReference>
<dbReference type="InterPro" id="IPR044801">
    <property type="entry name" value="Filamin"/>
</dbReference>
<dbReference type="PANTHER" id="PTHR38537:SF8">
    <property type="entry name" value="FILAMIN-A"/>
    <property type="match status" value="1"/>
</dbReference>
<dbReference type="InterPro" id="IPR013783">
    <property type="entry name" value="Ig-like_fold"/>
</dbReference>
<feature type="repeat" description="Filamin" evidence="3">
    <location>
        <begin position="18"/>
        <end position="113"/>
    </location>
</feature>
<dbReference type="OrthoDB" id="5334309at2759"/>
<organism evidence="4 5">
    <name type="scientific">Pomacea canaliculata</name>
    <name type="common">Golden apple snail</name>
    <dbReference type="NCBI Taxonomy" id="400727"/>
    <lineage>
        <taxon>Eukaryota</taxon>
        <taxon>Metazoa</taxon>
        <taxon>Spiralia</taxon>
        <taxon>Lophotrochozoa</taxon>
        <taxon>Mollusca</taxon>
        <taxon>Gastropoda</taxon>
        <taxon>Caenogastropoda</taxon>
        <taxon>Architaenioglossa</taxon>
        <taxon>Ampullarioidea</taxon>
        <taxon>Ampullariidae</taxon>
        <taxon>Pomacea</taxon>
    </lineage>
</organism>
<dbReference type="STRING" id="400727.A0A2T7PXM4"/>
<dbReference type="InterPro" id="IPR014756">
    <property type="entry name" value="Ig_E-set"/>
</dbReference>
<comment type="caution">
    <text evidence="4">The sequence shown here is derived from an EMBL/GenBank/DDBJ whole genome shotgun (WGS) entry which is preliminary data.</text>
</comment>
<dbReference type="PANTHER" id="PTHR38537">
    <property type="entry name" value="JITTERBUG, ISOFORM N"/>
    <property type="match status" value="1"/>
</dbReference>
<keyword evidence="2" id="KW-0677">Repeat</keyword>
<name>A0A2T7PXM4_POMCA</name>
<comment type="similarity">
    <text evidence="1">Belongs to the filamin family.</text>
</comment>
<evidence type="ECO:0000256" key="3">
    <source>
        <dbReference type="PROSITE-ProRule" id="PRU00087"/>
    </source>
</evidence>
<dbReference type="EMBL" id="PZQS01000001">
    <property type="protein sequence ID" value="PVD38159.1"/>
    <property type="molecule type" value="Genomic_DNA"/>
</dbReference>